<protein>
    <submittedName>
        <fullName evidence="2 3">Uncharacterized protein</fullName>
    </submittedName>
</protein>
<feature type="region of interest" description="Disordered" evidence="1">
    <location>
        <begin position="45"/>
        <end position="65"/>
    </location>
</feature>
<reference evidence="2 3" key="1">
    <citation type="journal article" date="2010" name="Nature">
        <title>Genome sequencing and analysis of the model grass Brachypodium distachyon.</title>
        <authorList>
            <consortium name="International Brachypodium Initiative"/>
        </authorList>
    </citation>
    <scope>NUCLEOTIDE SEQUENCE [LARGE SCALE GENOMIC DNA]</scope>
    <source>
        <strain evidence="2 3">Bd21</strain>
    </source>
</reference>
<dbReference type="EnsemblPlants" id="KQK08220">
    <property type="protein sequence ID" value="KQK08220"/>
    <property type="gene ID" value="BRADI_2g40533v3"/>
</dbReference>
<dbReference type="AlphaFoldDB" id="A0A0Q3J6I2"/>
<keyword evidence="4" id="KW-1185">Reference proteome</keyword>
<evidence type="ECO:0000313" key="3">
    <source>
        <dbReference type="EnsemblPlants" id="KQK08220"/>
    </source>
</evidence>
<gene>
    <name evidence="2" type="ORF">BRADI_2g40533v3</name>
</gene>
<proteinExistence type="predicted"/>
<name>A0A0Q3J6I2_BRADI</name>
<dbReference type="Gramene" id="KQK08220">
    <property type="protein sequence ID" value="KQK08220"/>
    <property type="gene ID" value="BRADI_2g40533v3"/>
</dbReference>
<feature type="compositionally biased region" description="Basic residues" evidence="1">
    <location>
        <begin position="92"/>
        <end position="103"/>
    </location>
</feature>
<dbReference type="Proteomes" id="UP000008810">
    <property type="component" value="Chromosome 2"/>
</dbReference>
<reference evidence="2" key="2">
    <citation type="submission" date="2017-06" db="EMBL/GenBank/DDBJ databases">
        <title>WGS assembly of Brachypodium distachyon.</title>
        <authorList>
            <consortium name="The International Brachypodium Initiative"/>
            <person name="Lucas S."/>
            <person name="Harmon-Smith M."/>
            <person name="Lail K."/>
            <person name="Tice H."/>
            <person name="Grimwood J."/>
            <person name="Bruce D."/>
            <person name="Barry K."/>
            <person name="Shu S."/>
            <person name="Lindquist E."/>
            <person name="Wang M."/>
            <person name="Pitluck S."/>
            <person name="Vogel J.P."/>
            <person name="Garvin D.F."/>
            <person name="Mockler T.C."/>
            <person name="Schmutz J."/>
            <person name="Rokhsar D."/>
            <person name="Bevan M.W."/>
        </authorList>
    </citation>
    <scope>NUCLEOTIDE SEQUENCE</scope>
    <source>
        <strain evidence="2">Bd21</strain>
    </source>
</reference>
<feature type="region of interest" description="Disordered" evidence="1">
    <location>
        <begin position="87"/>
        <end position="118"/>
    </location>
</feature>
<evidence type="ECO:0000313" key="2">
    <source>
        <dbReference type="EMBL" id="KQK08220.1"/>
    </source>
</evidence>
<dbReference type="InParanoid" id="A0A0Q3J6I2"/>
<reference evidence="3" key="3">
    <citation type="submission" date="2018-08" db="UniProtKB">
        <authorList>
            <consortium name="EnsemblPlants"/>
        </authorList>
    </citation>
    <scope>IDENTIFICATION</scope>
    <source>
        <strain evidence="3">cv. Bd21</strain>
    </source>
</reference>
<evidence type="ECO:0000256" key="1">
    <source>
        <dbReference type="SAM" id="MobiDB-lite"/>
    </source>
</evidence>
<dbReference type="EMBL" id="CM000881">
    <property type="protein sequence ID" value="KQK08220.1"/>
    <property type="molecule type" value="Genomic_DNA"/>
</dbReference>
<sequence>MGEGGERDLRCAGTSGWRRGSSWWVASSRRGGASWGGWAAAGEVVEEGGYPPSTGRPPPTRSVNNPLDELLNQVQITTQTQWSIGITEVSWKKRRNTREKKQYRTPSQPRPKPPLPSSSKPPLCVAFFLLFVPALAGAQAPRWQPTVRPMIHMRLLTILPP</sequence>
<accession>A0A0Q3J6I2</accession>
<organism evidence="2">
    <name type="scientific">Brachypodium distachyon</name>
    <name type="common">Purple false brome</name>
    <name type="synonym">Trachynia distachya</name>
    <dbReference type="NCBI Taxonomy" id="15368"/>
    <lineage>
        <taxon>Eukaryota</taxon>
        <taxon>Viridiplantae</taxon>
        <taxon>Streptophyta</taxon>
        <taxon>Embryophyta</taxon>
        <taxon>Tracheophyta</taxon>
        <taxon>Spermatophyta</taxon>
        <taxon>Magnoliopsida</taxon>
        <taxon>Liliopsida</taxon>
        <taxon>Poales</taxon>
        <taxon>Poaceae</taxon>
        <taxon>BOP clade</taxon>
        <taxon>Pooideae</taxon>
        <taxon>Stipodae</taxon>
        <taxon>Brachypodieae</taxon>
        <taxon>Brachypodium</taxon>
    </lineage>
</organism>
<evidence type="ECO:0000313" key="4">
    <source>
        <dbReference type="Proteomes" id="UP000008810"/>
    </source>
</evidence>